<name>A0A244CVY8_PSEDV</name>
<comment type="caution">
    <text evidence="2">The sequence shown here is derived from an EMBL/GenBank/DDBJ whole genome shotgun (WGS) entry which is preliminary data.</text>
</comment>
<sequence length="85" mass="9424">MSEQGIMDLLATSSINLLGLALCIGAFFINNVTWLRVAALGGCIILFICHRFDTIPTGNISNITLVLINAFYLFKVYTYSQLDFD</sequence>
<organism evidence="2 3">
    <name type="scientific">Pseudoalteromonas ulvae</name>
    <dbReference type="NCBI Taxonomy" id="107327"/>
    <lineage>
        <taxon>Bacteria</taxon>
        <taxon>Pseudomonadati</taxon>
        <taxon>Pseudomonadota</taxon>
        <taxon>Gammaproteobacteria</taxon>
        <taxon>Alteromonadales</taxon>
        <taxon>Pseudoalteromonadaceae</taxon>
        <taxon>Pseudoalteromonas</taxon>
    </lineage>
</organism>
<evidence type="ECO:0000256" key="1">
    <source>
        <dbReference type="SAM" id="Phobius"/>
    </source>
</evidence>
<gene>
    <name evidence="2" type="ORF">B1199_03775</name>
</gene>
<dbReference type="OrthoDB" id="5770992at2"/>
<proteinExistence type="predicted"/>
<keyword evidence="3" id="KW-1185">Reference proteome</keyword>
<feature type="transmembrane region" description="Helical" evidence="1">
    <location>
        <begin position="59"/>
        <end position="79"/>
    </location>
</feature>
<keyword evidence="1" id="KW-1133">Transmembrane helix</keyword>
<keyword evidence="1" id="KW-0472">Membrane</keyword>
<protein>
    <submittedName>
        <fullName evidence="2">Uncharacterized protein</fullName>
    </submittedName>
</protein>
<dbReference type="AlphaFoldDB" id="A0A244CVY8"/>
<evidence type="ECO:0000313" key="2">
    <source>
        <dbReference type="EMBL" id="OUL59399.1"/>
    </source>
</evidence>
<feature type="transmembrane region" description="Helical" evidence="1">
    <location>
        <begin position="9"/>
        <end position="28"/>
    </location>
</feature>
<evidence type="ECO:0000313" key="3">
    <source>
        <dbReference type="Proteomes" id="UP000194841"/>
    </source>
</evidence>
<accession>A0A244CVY8</accession>
<keyword evidence="1" id="KW-0812">Transmembrane</keyword>
<dbReference type="EMBL" id="MWPV01000001">
    <property type="protein sequence ID" value="OUL59399.1"/>
    <property type="molecule type" value="Genomic_DNA"/>
</dbReference>
<reference evidence="2 3" key="1">
    <citation type="submission" date="2017-02" db="EMBL/GenBank/DDBJ databases">
        <title>Pseudoalteromonas ulvae TC14 Genome.</title>
        <authorList>
            <person name="Molmeret M."/>
        </authorList>
    </citation>
    <scope>NUCLEOTIDE SEQUENCE [LARGE SCALE GENOMIC DNA]</scope>
    <source>
        <strain evidence="2">TC14</strain>
    </source>
</reference>
<dbReference type="Proteomes" id="UP000194841">
    <property type="component" value="Unassembled WGS sequence"/>
</dbReference>